<dbReference type="EMBL" id="LSRX01001365">
    <property type="protein sequence ID" value="OLP80590.1"/>
    <property type="molecule type" value="Genomic_DNA"/>
</dbReference>
<feature type="region of interest" description="Disordered" evidence="1">
    <location>
        <begin position="30"/>
        <end position="74"/>
    </location>
</feature>
<gene>
    <name evidence="2" type="ORF">AK812_SmicGene38960</name>
</gene>
<reference evidence="2 3" key="1">
    <citation type="submission" date="2016-02" db="EMBL/GenBank/DDBJ databases">
        <title>Genome analysis of coral dinoflagellate symbionts highlights evolutionary adaptations to a symbiotic lifestyle.</title>
        <authorList>
            <person name="Aranda M."/>
            <person name="Li Y."/>
            <person name="Liew Y.J."/>
            <person name="Baumgarten S."/>
            <person name="Simakov O."/>
            <person name="Wilson M."/>
            <person name="Piel J."/>
            <person name="Ashoor H."/>
            <person name="Bougouffa S."/>
            <person name="Bajic V.B."/>
            <person name="Ryu T."/>
            <person name="Ravasi T."/>
            <person name="Bayer T."/>
            <person name="Micklem G."/>
            <person name="Kim H."/>
            <person name="Bhak J."/>
            <person name="Lajeunesse T.C."/>
            <person name="Voolstra C.R."/>
        </authorList>
    </citation>
    <scope>NUCLEOTIDE SEQUENCE [LARGE SCALE GENOMIC DNA]</scope>
    <source>
        <strain evidence="2 3">CCMP2467</strain>
    </source>
</reference>
<sequence length="74" mass="7942">MSIFGEFGGDAVVRIGSPCTLTHYINQEDGALSARTRERSSCNGSENSKEQRRAKQSQSVYDGASSRRDVASAG</sequence>
<proteinExistence type="predicted"/>
<keyword evidence="3" id="KW-1185">Reference proteome</keyword>
<evidence type="ECO:0000313" key="3">
    <source>
        <dbReference type="Proteomes" id="UP000186817"/>
    </source>
</evidence>
<evidence type="ECO:0000256" key="1">
    <source>
        <dbReference type="SAM" id="MobiDB-lite"/>
    </source>
</evidence>
<dbReference type="AlphaFoldDB" id="A0A1Q9CCE5"/>
<organism evidence="2 3">
    <name type="scientific">Symbiodinium microadriaticum</name>
    <name type="common">Dinoflagellate</name>
    <name type="synonym">Zooxanthella microadriatica</name>
    <dbReference type="NCBI Taxonomy" id="2951"/>
    <lineage>
        <taxon>Eukaryota</taxon>
        <taxon>Sar</taxon>
        <taxon>Alveolata</taxon>
        <taxon>Dinophyceae</taxon>
        <taxon>Suessiales</taxon>
        <taxon>Symbiodiniaceae</taxon>
        <taxon>Symbiodinium</taxon>
    </lineage>
</organism>
<comment type="caution">
    <text evidence="2">The sequence shown here is derived from an EMBL/GenBank/DDBJ whole genome shotgun (WGS) entry which is preliminary data.</text>
</comment>
<protein>
    <submittedName>
        <fullName evidence="2">Uncharacterized protein</fullName>
    </submittedName>
</protein>
<evidence type="ECO:0000313" key="2">
    <source>
        <dbReference type="EMBL" id="OLP80590.1"/>
    </source>
</evidence>
<dbReference type="Proteomes" id="UP000186817">
    <property type="component" value="Unassembled WGS sequence"/>
</dbReference>
<feature type="compositionally biased region" description="Basic and acidic residues" evidence="1">
    <location>
        <begin position="65"/>
        <end position="74"/>
    </location>
</feature>
<name>A0A1Q9CCE5_SYMMI</name>
<accession>A0A1Q9CCE5</accession>